<sequence>MRAVKITEFNPDSLANLQVISDAPRPSGNATHCVVKIHSAAINPIDWKIAALGFWPTTLPFTPGYDCAGVIVELPTDYAGDEFSVGDRVFTCNWGVSRHWDEDDTSQGGCFAEFGAFPLHKIAKIPDSVTFDVAAASALVSLTAYQALFECLKLQPGQRILILGGAGAVGAFALQFAKNIGCWVATTASPRNRGFVEQYGVDKIIDYSGSNWWEDEELKGIDCILDAVGEIDLFPHAHENSIVRKGGSIVSIVFTLAGFEAYKSYYSYVDNFVLHHSGEQLRLIADMIAAGAVKVSIDSIFSLDQDGVVALFEKVKSGKSNGKNILRVIQSDE</sequence>
<accession>A0ABD3R669</accession>
<evidence type="ECO:0000313" key="3">
    <source>
        <dbReference type="Proteomes" id="UP001530377"/>
    </source>
</evidence>
<dbReference type="SUPFAM" id="SSF50129">
    <property type="entry name" value="GroES-like"/>
    <property type="match status" value="1"/>
</dbReference>
<dbReference type="InterPro" id="IPR011032">
    <property type="entry name" value="GroES-like_sf"/>
</dbReference>
<proteinExistence type="predicted"/>
<dbReference type="InterPro" id="IPR013154">
    <property type="entry name" value="ADH-like_N"/>
</dbReference>
<name>A0ABD3R669_9STRA</name>
<dbReference type="InterPro" id="IPR052585">
    <property type="entry name" value="Lipid_raft_assoc_Zn_ADH"/>
</dbReference>
<organism evidence="2 3">
    <name type="scientific">Cyclostephanos tholiformis</name>
    <dbReference type="NCBI Taxonomy" id="382380"/>
    <lineage>
        <taxon>Eukaryota</taxon>
        <taxon>Sar</taxon>
        <taxon>Stramenopiles</taxon>
        <taxon>Ochrophyta</taxon>
        <taxon>Bacillariophyta</taxon>
        <taxon>Coscinodiscophyceae</taxon>
        <taxon>Thalassiosirophycidae</taxon>
        <taxon>Stephanodiscales</taxon>
        <taxon>Stephanodiscaceae</taxon>
        <taxon>Cyclostephanos</taxon>
    </lineage>
</organism>
<keyword evidence="3" id="KW-1185">Reference proteome</keyword>
<evidence type="ECO:0000259" key="1">
    <source>
        <dbReference type="SMART" id="SM00829"/>
    </source>
</evidence>
<dbReference type="InterPro" id="IPR036291">
    <property type="entry name" value="NAD(P)-bd_dom_sf"/>
</dbReference>
<dbReference type="EMBL" id="JALLPB020000523">
    <property type="protein sequence ID" value="KAL3808294.1"/>
    <property type="molecule type" value="Genomic_DNA"/>
</dbReference>
<reference evidence="2 3" key="1">
    <citation type="submission" date="2024-10" db="EMBL/GenBank/DDBJ databases">
        <title>Updated reference genomes for cyclostephanoid diatoms.</title>
        <authorList>
            <person name="Roberts W.R."/>
            <person name="Alverson A.J."/>
        </authorList>
    </citation>
    <scope>NUCLEOTIDE SEQUENCE [LARGE SCALE GENOMIC DNA]</scope>
    <source>
        <strain evidence="2 3">AJA228-03</strain>
    </source>
</reference>
<dbReference type="SMART" id="SM00829">
    <property type="entry name" value="PKS_ER"/>
    <property type="match status" value="1"/>
</dbReference>
<dbReference type="SUPFAM" id="SSF51735">
    <property type="entry name" value="NAD(P)-binding Rossmann-fold domains"/>
    <property type="match status" value="1"/>
</dbReference>
<dbReference type="PANTHER" id="PTHR43482">
    <property type="entry name" value="PROTEIN AST1-RELATED"/>
    <property type="match status" value="1"/>
</dbReference>
<dbReference type="Pfam" id="PF13602">
    <property type="entry name" value="ADH_zinc_N_2"/>
    <property type="match status" value="1"/>
</dbReference>
<evidence type="ECO:0000313" key="2">
    <source>
        <dbReference type="EMBL" id="KAL3808294.1"/>
    </source>
</evidence>
<protein>
    <recommendedName>
        <fullName evidence="1">Enoyl reductase (ER) domain-containing protein</fullName>
    </recommendedName>
</protein>
<dbReference type="InterPro" id="IPR020843">
    <property type="entry name" value="ER"/>
</dbReference>
<dbReference type="Gene3D" id="3.40.50.720">
    <property type="entry name" value="NAD(P)-binding Rossmann-like Domain"/>
    <property type="match status" value="1"/>
</dbReference>
<dbReference type="Pfam" id="PF08240">
    <property type="entry name" value="ADH_N"/>
    <property type="match status" value="1"/>
</dbReference>
<dbReference type="PANTHER" id="PTHR43482:SF1">
    <property type="entry name" value="PROTEIN AST1-RELATED"/>
    <property type="match status" value="1"/>
</dbReference>
<dbReference type="AlphaFoldDB" id="A0ABD3R669"/>
<dbReference type="CDD" id="cd05289">
    <property type="entry name" value="MDR_like_2"/>
    <property type="match status" value="1"/>
</dbReference>
<dbReference type="Proteomes" id="UP001530377">
    <property type="component" value="Unassembled WGS sequence"/>
</dbReference>
<dbReference type="Gene3D" id="3.90.180.10">
    <property type="entry name" value="Medium-chain alcohol dehydrogenases, catalytic domain"/>
    <property type="match status" value="1"/>
</dbReference>
<gene>
    <name evidence="2" type="ORF">ACHAXA_009806</name>
</gene>
<feature type="domain" description="Enoyl reductase (ER)" evidence="1">
    <location>
        <begin position="12"/>
        <end position="326"/>
    </location>
</feature>
<comment type="caution">
    <text evidence="2">The sequence shown here is derived from an EMBL/GenBank/DDBJ whole genome shotgun (WGS) entry which is preliminary data.</text>
</comment>